<keyword evidence="1" id="KW-0732">Signal</keyword>
<reference evidence="2 3" key="1">
    <citation type="submission" date="2016-10" db="EMBL/GenBank/DDBJ databases">
        <authorList>
            <person name="de Groot N.N."/>
        </authorList>
    </citation>
    <scope>NUCLEOTIDE SEQUENCE [LARGE SCALE GENOMIC DNA]</scope>
    <source>
        <strain evidence="2 3">CPCC 100156</strain>
    </source>
</reference>
<evidence type="ECO:0008006" key="4">
    <source>
        <dbReference type="Google" id="ProtNLM"/>
    </source>
</evidence>
<protein>
    <recommendedName>
        <fullName evidence="4">Peptidase propeptide and YPEB domain-containing protein</fullName>
    </recommendedName>
</protein>
<evidence type="ECO:0000313" key="3">
    <source>
        <dbReference type="Proteomes" id="UP000198925"/>
    </source>
</evidence>
<organism evidence="2 3">
    <name type="scientific">Belnapia rosea</name>
    <dbReference type="NCBI Taxonomy" id="938405"/>
    <lineage>
        <taxon>Bacteria</taxon>
        <taxon>Pseudomonadati</taxon>
        <taxon>Pseudomonadota</taxon>
        <taxon>Alphaproteobacteria</taxon>
        <taxon>Acetobacterales</taxon>
        <taxon>Roseomonadaceae</taxon>
        <taxon>Belnapia</taxon>
    </lineage>
</organism>
<feature type="signal peptide" evidence="1">
    <location>
        <begin position="1"/>
        <end position="26"/>
    </location>
</feature>
<dbReference type="Proteomes" id="UP000198925">
    <property type="component" value="Unassembled WGS sequence"/>
</dbReference>
<name>A0A1G6WAA4_9PROT</name>
<feature type="chain" id="PRO_5011500551" description="Peptidase propeptide and YPEB domain-containing protein" evidence="1">
    <location>
        <begin position="27"/>
        <end position="140"/>
    </location>
</feature>
<dbReference type="AlphaFoldDB" id="A0A1G6WAA4"/>
<dbReference type="RefSeq" id="WP_090664012.1">
    <property type="nucleotide sequence ID" value="NZ_FMZX01000010.1"/>
</dbReference>
<proteinExistence type="predicted"/>
<dbReference type="STRING" id="938405.SAMN02927895_01020"/>
<accession>A0A1G6WAA4</accession>
<evidence type="ECO:0000313" key="2">
    <source>
        <dbReference type="EMBL" id="SDD62724.1"/>
    </source>
</evidence>
<keyword evidence="3" id="KW-1185">Reference proteome</keyword>
<gene>
    <name evidence="2" type="ORF">SAMN04487779_1010122</name>
</gene>
<evidence type="ECO:0000256" key="1">
    <source>
        <dbReference type="SAM" id="SignalP"/>
    </source>
</evidence>
<sequence length="140" mass="15413">MMHALRPALLVLVLLGAPAGFHPAMAQPAAFLTPDQLATVLRARGFSDLEGVEREDDTFRIARAMRYGERVENLRIDAATGLPREQPPLTENQARELLRARGFNEVTELGREGDAIRLRGVREGTPSELTVDARTGAVRQ</sequence>
<dbReference type="EMBL" id="FMZX01000010">
    <property type="protein sequence ID" value="SDD62724.1"/>
    <property type="molecule type" value="Genomic_DNA"/>
</dbReference>